<evidence type="ECO:0000256" key="8">
    <source>
        <dbReference type="SAM" id="MobiDB-lite"/>
    </source>
</evidence>
<protein>
    <submittedName>
        <fullName evidence="12">Subtilisin protease</fullName>
    </submittedName>
</protein>
<dbReference type="PROSITE" id="PS00136">
    <property type="entry name" value="SUBTILASE_ASP"/>
    <property type="match status" value="1"/>
</dbReference>
<evidence type="ECO:0000256" key="1">
    <source>
        <dbReference type="ARBA" id="ARBA00011073"/>
    </source>
</evidence>
<proteinExistence type="inferred from homology"/>
<feature type="domain" description="C5a peptidase/Subtilisin-like protease SBT2-like Fn3-like" evidence="11">
    <location>
        <begin position="572"/>
        <end position="685"/>
    </location>
</feature>
<dbReference type="InterPro" id="IPR034187">
    <property type="entry name" value="Peptidases_S8_5"/>
</dbReference>
<keyword evidence="2 7" id="KW-0645">Protease</keyword>
<feature type="active site" description="Charge relay system" evidence="6 7">
    <location>
        <position position="497"/>
    </location>
</feature>
<keyword evidence="5 7" id="KW-0720">Serine protease</keyword>
<dbReference type="GO" id="GO:0006508">
    <property type="term" value="P:proteolysis"/>
    <property type="evidence" value="ECO:0007669"/>
    <property type="project" value="UniProtKB-KW"/>
</dbReference>
<evidence type="ECO:0000256" key="4">
    <source>
        <dbReference type="ARBA" id="ARBA00022801"/>
    </source>
</evidence>
<reference evidence="13" key="1">
    <citation type="journal article" date="2011" name="Proc. Natl. Acad. Sci. U.S.A.">
        <title>Obligate biotrophy features unraveled by the genomic analysis of rust fungi.</title>
        <authorList>
            <person name="Duplessis S."/>
            <person name="Cuomo C.A."/>
            <person name="Lin Y.-C."/>
            <person name="Aerts A."/>
            <person name="Tisserant E."/>
            <person name="Veneault-Fourrey C."/>
            <person name="Joly D.L."/>
            <person name="Hacquard S."/>
            <person name="Amselem J."/>
            <person name="Cantarel B.L."/>
            <person name="Chiu R."/>
            <person name="Coutinho P.M."/>
            <person name="Feau N."/>
            <person name="Field M."/>
            <person name="Frey P."/>
            <person name="Gelhaye E."/>
            <person name="Goldberg J."/>
            <person name="Grabherr M.G."/>
            <person name="Kodira C.D."/>
            <person name="Kohler A."/>
            <person name="Kuees U."/>
            <person name="Lindquist E.A."/>
            <person name="Lucas S.M."/>
            <person name="Mago R."/>
            <person name="Mauceli E."/>
            <person name="Morin E."/>
            <person name="Murat C."/>
            <person name="Pangilinan J.L."/>
            <person name="Park R."/>
            <person name="Pearson M."/>
            <person name="Quesneville H."/>
            <person name="Rouhier N."/>
            <person name="Sakthikumar S."/>
            <person name="Salamov A.A."/>
            <person name="Schmutz J."/>
            <person name="Selles B."/>
            <person name="Shapiro H."/>
            <person name="Tanguay P."/>
            <person name="Tuskan G.A."/>
            <person name="Henrissat B."/>
            <person name="Van de Peer Y."/>
            <person name="Rouze P."/>
            <person name="Ellis J.G."/>
            <person name="Dodds P.N."/>
            <person name="Schein J.E."/>
            <person name="Zhong S."/>
            <person name="Hamelin R.C."/>
            <person name="Grigoriev I.V."/>
            <person name="Szabo L.J."/>
            <person name="Martin F."/>
        </authorList>
    </citation>
    <scope>NUCLEOTIDE SEQUENCE [LARGE SCALE GENOMIC DNA]</scope>
    <source>
        <strain evidence="13">98AG31 / pathotype 3-4-7</strain>
    </source>
</reference>
<dbReference type="KEGG" id="mlr:MELLADRAFT_123510"/>
<feature type="compositionally biased region" description="Basic and acidic residues" evidence="8">
    <location>
        <begin position="782"/>
        <end position="795"/>
    </location>
</feature>
<feature type="chain" id="PRO_5003317715" evidence="9">
    <location>
        <begin position="21"/>
        <end position="893"/>
    </location>
</feature>
<dbReference type="GO" id="GO:0016020">
    <property type="term" value="C:membrane"/>
    <property type="evidence" value="ECO:0007669"/>
    <property type="project" value="InterPro"/>
</dbReference>
<evidence type="ECO:0000256" key="3">
    <source>
        <dbReference type="ARBA" id="ARBA00022729"/>
    </source>
</evidence>
<dbReference type="PANTHER" id="PTHR43399:SF4">
    <property type="entry name" value="CELL WALL-ASSOCIATED PROTEASE"/>
    <property type="match status" value="1"/>
</dbReference>
<dbReference type="HOGENOM" id="CLU_003559_1_2_1"/>
<evidence type="ECO:0000256" key="6">
    <source>
        <dbReference type="PIRSR" id="PIRSR615500-1"/>
    </source>
</evidence>
<keyword evidence="3 9" id="KW-0732">Signal</keyword>
<dbReference type="InterPro" id="IPR051048">
    <property type="entry name" value="Peptidase_S8/S53_subtilisin"/>
</dbReference>
<evidence type="ECO:0000259" key="10">
    <source>
        <dbReference type="Pfam" id="PF00082"/>
    </source>
</evidence>
<organism evidence="13">
    <name type="scientific">Melampsora larici-populina (strain 98AG31 / pathotype 3-4-7)</name>
    <name type="common">Poplar leaf rust fungus</name>
    <dbReference type="NCBI Taxonomy" id="747676"/>
    <lineage>
        <taxon>Eukaryota</taxon>
        <taxon>Fungi</taxon>
        <taxon>Dikarya</taxon>
        <taxon>Basidiomycota</taxon>
        <taxon>Pucciniomycotina</taxon>
        <taxon>Pucciniomycetes</taxon>
        <taxon>Pucciniales</taxon>
        <taxon>Melampsoraceae</taxon>
        <taxon>Melampsora</taxon>
    </lineage>
</organism>
<comment type="similarity">
    <text evidence="1 7">Belongs to the peptidase S8 family.</text>
</comment>
<keyword evidence="4 7" id="KW-0378">Hydrolase</keyword>
<dbReference type="InterPro" id="IPR046450">
    <property type="entry name" value="PA_dom_sf"/>
</dbReference>
<dbReference type="GeneID" id="18926369"/>
<evidence type="ECO:0000259" key="11">
    <source>
        <dbReference type="Pfam" id="PF06280"/>
    </source>
</evidence>
<feature type="active site" description="Charge relay system" evidence="6 7">
    <location>
        <position position="169"/>
    </location>
</feature>
<dbReference type="InterPro" id="IPR023827">
    <property type="entry name" value="Peptidase_S8_Asp-AS"/>
</dbReference>
<dbReference type="InParanoid" id="F4RKI9"/>
<dbReference type="PROSITE" id="PS51892">
    <property type="entry name" value="SUBTILASE"/>
    <property type="match status" value="1"/>
</dbReference>
<gene>
    <name evidence="12" type="ORF">MELLADRAFT_123510</name>
</gene>
<dbReference type="GO" id="GO:0004252">
    <property type="term" value="F:serine-type endopeptidase activity"/>
    <property type="evidence" value="ECO:0007669"/>
    <property type="project" value="UniProtKB-UniRule"/>
</dbReference>
<evidence type="ECO:0000256" key="5">
    <source>
        <dbReference type="ARBA" id="ARBA00022825"/>
    </source>
</evidence>
<dbReference type="Pfam" id="PF06280">
    <property type="entry name" value="fn3_5"/>
    <property type="match status" value="1"/>
</dbReference>
<dbReference type="VEuPathDB" id="FungiDB:MELLADRAFT_123510"/>
<accession>F4RKI9</accession>
<evidence type="ECO:0000256" key="9">
    <source>
        <dbReference type="SAM" id="SignalP"/>
    </source>
</evidence>
<evidence type="ECO:0000313" key="13">
    <source>
        <dbReference type="Proteomes" id="UP000001072"/>
    </source>
</evidence>
<dbReference type="SUPFAM" id="SSF52025">
    <property type="entry name" value="PA domain"/>
    <property type="match status" value="1"/>
</dbReference>
<dbReference type="OrthoDB" id="206201at2759"/>
<dbReference type="InterPro" id="IPR010435">
    <property type="entry name" value="C5a/SBT2-like_Fn3"/>
</dbReference>
<dbReference type="EMBL" id="GL883105">
    <property type="protein sequence ID" value="EGG07172.1"/>
    <property type="molecule type" value="Genomic_DNA"/>
</dbReference>
<dbReference type="PRINTS" id="PR00723">
    <property type="entry name" value="SUBTILISIN"/>
</dbReference>
<evidence type="ECO:0000256" key="2">
    <source>
        <dbReference type="ARBA" id="ARBA00022670"/>
    </source>
</evidence>
<evidence type="ECO:0000313" key="12">
    <source>
        <dbReference type="EMBL" id="EGG07172.1"/>
    </source>
</evidence>
<dbReference type="InterPro" id="IPR036852">
    <property type="entry name" value="Peptidase_S8/S53_dom_sf"/>
</dbReference>
<dbReference type="eggNOG" id="KOG4266">
    <property type="taxonomic scope" value="Eukaryota"/>
</dbReference>
<feature type="region of interest" description="Disordered" evidence="8">
    <location>
        <begin position="765"/>
        <end position="796"/>
    </location>
</feature>
<dbReference type="Proteomes" id="UP000001072">
    <property type="component" value="Unassembled WGS sequence"/>
</dbReference>
<feature type="signal peptide" evidence="9">
    <location>
        <begin position="1"/>
        <end position="20"/>
    </location>
</feature>
<feature type="domain" description="Peptidase S8/S53" evidence="10">
    <location>
        <begin position="110"/>
        <end position="534"/>
    </location>
</feature>
<dbReference type="InterPro" id="IPR000209">
    <property type="entry name" value="Peptidase_S8/S53_dom"/>
</dbReference>
<dbReference type="InterPro" id="IPR015500">
    <property type="entry name" value="Peptidase_S8_subtilisin-rel"/>
</dbReference>
<name>F4RKI9_MELLP</name>
<dbReference type="AlphaFoldDB" id="F4RKI9"/>
<keyword evidence="13" id="KW-1185">Reference proteome</keyword>
<evidence type="ECO:0000256" key="7">
    <source>
        <dbReference type="PROSITE-ProRule" id="PRU01240"/>
    </source>
</evidence>
<dbReference type="PANTHER" id="PTHR43399">
    <property type="entry name" value="SUBTILISIN-RELATED"/>
    <property type="match status" value="1"/>
</dbReference>
<feature type="active site" description="Charge relay system" evidence="6 7">
    <location>
        <position position="119"/>
    </location>
</feature>
<dbReference type="CDD" id="cd07489">
    <property type="entry name" value="Peptidases_S8_5"/>
    <property type="match status" value="1"/>
</dbReference>
<dbReference type="Gene3D" id="3.40.50.200">
    <property type="entry name" value="Peptidase S8/S53 domain"/>
    <property type="match status" value="2"/>
</dbReference>
<sequence>MRATHLYLISILSLLLPLYGSTTLDSAIESPSRFILSINPEESVEYKSINRHPTLMDAELTLIISPVMKIDAPVLVKREAARPFLPGTLPDYPPHLQTNVTQLHQLGIYGHGIKIAVLDTGVDCAHPALGGGFGPGFKIGFGYDLVGDDYTGANEPQPDANPCNTCADHATHVAGIIGANNIGGGFNGAAPNATLGAYRAVFSCNETKGTQEDVIMAALLRAHNDGADIISASLGGIEGWSEGSPWLDTVNNLVEKKGATIIFSAGNSGDEGLFYAQGPASARAAISVATVESSGAASEYLETSTGRKMNYYAPRSLSEFSGNYPIYATANSTNVTNDACDPLPSSTPNLTDFVVLIRVGSCWFDTQANNARKMGASKILFYMIIFSPAQNHDQIINVATYPESFRMAALSRIDGEYLFEQHAKDPKGFTVHFPQTSVVFGTLPGASQGQGLINDWSQYGPSFDFVNQQPTIAAIGGDVLSTFPTSIGSYDYMSGTSMAAPQLAGIAALVMSVRGKGVRGLSMRARLTTTAKPVRDAIDATTLHTVVQQGGGLVNAYCAAFANSSVSISSLTLNDTSNFKATHTFDVLNEGSIPLEYSLSHIPAATVYTFSVNSSFSRPDKSPHQDKQAAKVTFPSQKISILPHESKTVTVVFEPPHVDPKLLAVYSGFIKLSTNRECEEHTIPYYGSVGSLKDQIIIDQGPSTDDNGTYNLPFLNLDHHKDTVAHTDKDGGLIWNRTLHEKVHTDHRLNFATRSLRFYAVSLESPSSSSGASLQQAKRKRDAISQDAHEKDSTSKADCVTLKGNFPMKSCEGLNIMGEIGHGHMARYPRSRSAEDTYSKPWNGTLYVGSNLPHKMVPAGKYKILIRALRLAGDSTNEHDYETWLSNTITIQD</sequence>
<dbReference type="Pfam" id="PF00082">
    <property type="entry name" value="Peptidase_S8"/>
    <property type="match status" value="1"/>
</dbReference>
<dbReference type="RefSeq" id="XP_007409614.1">
    <property type="nucleotide sequence ID" value="XM_007409552.1"/>
</dbReference>
<dbReference type="SUPFAM" id="SSF52743">
    <property type="entry name" value="Subtilisin-like"/>
    <property type="match status" value="1"/>
</dbReference>